<proteinExistence type="predicted"/>
<accession>A0A4Y2IHJ7</accession>
<organism evidence="1 2">
    <name type="scientific">Araneus ventricosus</name>
    <name type="common">Orbweaver spider</name>
    <name type="synonym">Epeira ventricosa</name>
    <dbReference type="NCBI Taxonomy" id="182803"/>
    <lineage>
        <taxon>Eukaryota</taxon>
        <taxon>Metazoa</taxon>
        <taxon>Ecdysozoa</taxon>
        <taxon>Arthropoda</taxon>
        <taxon>Chelicerata</taxon>
        <taxon>Arachnida</taxon>
        <taxon>Araneae</taxon>
        <taxon>Araneomorphae</taxon>
        <taxon>Entelegynae</taxon>
        <taxon>Araneoidea</taxon>
        <taxon>Araneidae</taxon>
        <taxon>Araneus</taxon>
    </lineage>
</organism>
<protein>
    <submittedName>
        <fullName evidence="1">Uncharacterized protein</fullName>
    </submittedName>
</protein>
<dbReference type="AlphaFoldDB" id="A0A4Y2IHJ7"/>
<keyword evidence="2" id="KW-1185">Reference proteome</keyword>
<sequence length="95" mass="10972">RWFQFLRDAIAEDKVTVKIPPKRVAMTSLRSKHNHVTLRANEKRLLSLLCRIRKYARSTHELALPATEVSNACNHYTPALYVFELDETCSDKSVT</sequence>
<comment type="caution">
    <text evidence="1">The sequence shown here is derived from an EMBL/GenBank/DDBJ whole genome shotgun (WGS) entry which is preliminary data.</text>
</comment>
<name>A0A4Y2IHJ7_ARAVE</name>
<reference evidence="1 2" key="1">
    <citation type="journal article" date="2019" name="Sci. Rep.">
        <title>Orb-weaving spider Araneus ventricosus genome elucidates the spidroin gene catalogue.</title>
        <authorList>
            <person name="Kono N."/>
            <person name="Nakamura H."/>
            <person name="Ohtoshi R."/>
            <person name="Moran D.A.P."/>
            <person name="Shinohara A."/>
            <person name="Yoshida Y."/>
            <person name="Fujiwara M."/>
            <person name="Mori M."/>
            <person name="Tomita M."/>
            <person name="Arakawa K."/>
        </authorList>
    </citation>
    <scope>NUCLEOTIDE SEQUENCE [LARGE SCALE GENOMIC DNA]</scope>
</reference>
<dbReference type="Proteomes" id="UP000499080">
    <property type="component" value="Unassembled WGS sequence"/>
</dbReference>
<evidence type="ECO:0000313" key="2">
    <source>
        <dbReference type="Proteomes" id="UP000499080"/>
    </source>
</evidence>
<gene>
    <name evidence="1" type="ORF">AVEN_160652_1</name>
</gene>
<feature type="non-terminal residue" evidence="1">
    <location>
        <position position="1"/>
    </location>
</feature>
<dbReference type="EMBL" id="BGPR01106679">
    <property type="protein sequence ID" value="GBM77135.1"/>
    <property type="molecule type" value="Genomic_DNA"/>
</dbReference>
<evidence type="ECO:0000313" key="1">
    <source>
        <dbReference type="EMBL" id="GBM77135.1"/>
    </source>
</evidence>